<dbReference type="OrthoDB" id="5288586at2759"/>
<evidence type="ECO:0000313" key="3">
    <source>
        <dbReference type="Proteomes" id="UP000013776"/>
    </source>
</evidence>
<dbReference type="VEuPathDB" id="FungiDB:TAPDE_001113"/>
<dbReference type="STRING" id="1097556.R4X828"/>
<reference evidence="2 3" key="1">
    <citation type="journal article" date="2013" name="MBio">
        <title>Genome sequencing of the plant pathogen Taphrina deformans, the causal agent of peach leaf curl.</title>
        <authorList>
            <person name="Cisse O.H."/>
            <person name="Almeida J.M.G.C.F."/>
            <person name="Fonseca A."/>
            <person name="Kumar A.A."/>
            <person name="Salojaervi J."/>
            <person name="Overmyer K."/>
            <person name="Hauser P.M."/>
            <person name="Pagni M."/>
        </authorList>
    </citation>
    <scope>NUCLEOTIDE SEQUENCE [LARGE SCALE GENOMIC DNA]</scope>
    <source>
        <strain evidence="3">PYCC 5710 / ATCC 11124 / CBS 356.35 / IMI 108563 / JCM 9778 / NBRC 8474</strain>
    </source>
</reference>
<sequence>MTGRSFWTEDISTKNADLLLLLVSVGVGVIDAFTFPDLQVFAANMTGNTVFLSLAAAQVSDPFLSAPRSIVALASFWAGSFVSGQLGHRVGPRRRGWIAFAFFWQGMLVLVAAILMWTKVVGTDDIDALDRRVLGLVSLLSFCYGAQGTTARGLGVPEIPTVVITSAMVDLFGDRDLFTLHNRPRNRRAAFICAIFLGGFLGGWTYGRVNAALTVAVAASIKLLCVPTVLLFRSAAQEKAETERSRALLAQHKEVP</sequence>
<proteinExistence type="predicted"/>
<keyword evidence="1" id="KW-1133">Transmembrane helix</keyword>
<gene>
    <name evidence="2" type="ORF">TAPDE_001113</name>
</gene>
<dbReference type="Proteomes" id="UP000013776">
    <property type="component" value="Unassembled WGS sequence"/>
</dbReference>
<dbReference type="PANTHER" id="PTHR37488">
    <property type="entry name" value="DUF1275 DOMAIN-CONTAINING PROTEIN"/>
    <property type="match status" value="1"/>
</dbReference>
<feature type="transmembrane region" description="Helical" evidence="1">
    <location>
        <begin position="129"/>
        <end position="146"/>
    </location>
</feature>
<comment type="caution">
    <text evidence="2">The sequence shown here is derived from an EMBL/GenBank/DDBJ whole genome shotgun (WGS) entry which is preliminary data.</text>
</comment>
<dbReference type="AlphaFoldDB" id="R4X828"/>
<feature type="transmembrane region" description="Helical" evidence="1">
    <location>
        <begin position="66"/>
        <end position="84"/>
    </location>
</feature>
<dbReference type="EMBL" id="CAHR02000037">
    <property type="protein sequence ID" value="CCG81407.1"/>
    <property type="molecule type" value="Genomic_DNA"/>
</dbReference>
<accession>R4X828</accession>
<evidence type="ECO:0000313" key="2">
    <source>
        <dbReference type="EMBL" id="CCG81407.1"/>
    </source>
</evidence>
<protein>
    <recommendedName>
        <fullName evidence="4">DUF1275 domain protein</fullName>
    </recommendedName>
</protein>
<name>R4X828_TAPDE</name>
<dbReference type="Pfam" id="PF06912">
    <property type="entry name" value="DUF1275"/>
    <property type="match status" value="1"/>
</dbReference>
<dbReference type="PANTHER" id="PTHR37488:SF2">
    <property type="entry name" value="DUF1275 DOMAIN-CONTAINING PROTEIN"/>
    <property type="match status" value="1"/>
</dbReference>
<feature type="transmembrane region" description="Helical" evidence="1">
    <location>
        <begin position="189"/>
        <end position="206"/>
    </location>
</feature>
<feature type="transmembrane region" description="Helical" evidence="1">
    <location>
        <begin position="96"/>
        <end position="117"/>
    </location>
</feature>
<keyword evidence="3" id="KW-1185">Reference proteome</keyword>
<feature type="transmembrane region" description="Helical" evidence="1">
    <location>
        <begin position="212"/>
        <end position="232"/>
    </location>
</feature>
<evidence type="ECO:0008006" key="4">
    <source>
        <dbReference type="Google" id="ProtNLM"/>
    </source>
</evidence>
<keyword evidence="1" id="KW-0472">Membrane</keyword>
<keyword evidence="1" id="KW-0812">Transmembrane</keyword>
<dbReference type="eggNOG" id="ENOG502SAKB">
    <property type="taxonomic scope" value="Eukaryota"/>
</dbReference>
<dbReference type="InterPro" id="IPR010699">
    <property type="entry name" value="DUF1275"/>
</dbReference>
<evidence type="ECO:0000256" key="1">
    <source>
        <dbReference type="SAM" id="Phobius"/>
    </source>
</evidence>
<organism evidence="2 3">
    <name type="scientific">Taphrina deformans (strain PYCC 5710 / ATCC 11124 / CBS 356.35 / IMI 108563 / JCM 9778 / NBRC 8474)</name>
    <name type="common">Peach leaf curl fungus</name>
    <name type="synonym">Lalaria deformans</name>
    <dbReference type="NCBI Taxonomy" id="1097556"/>
    <lineage>
        <taxon>Eukaryota</taxon>
        <taxon>Fungi</taxon>
        <taxon>Dikarya</taxon>
        <taxon>Ascomycota</taxon>
        <taxon>Taphrinomycotina</taxon>
        <taxon>Taphrinomycetes</taxon>
        <taxon>Taphrinales</taxon>
        <taxon>Taphrinaceae</taxon>
        <taxon>Taphrina</taxon>
    </lineage>
</organism>